<proteinExistence type="predicted"/>
<dbReference type="CDD" id="cd19483">
    <property type="entry name" value="RecA-like_Gp4D_helicase"/>
    <property type="match status" value="1"/>
</dbReference>
<evidence type="ECO:0000313" key="4">
    <source>
        <dbReference type="Proteomes" id="UP000221691"/>
    </source>
</evidence>
<dbReference type="InterPro" id="IPR027417">
    <property type="entry name" value="P-loop_NTPase"/>
</dbReference>
<dbReference type="GeneID" id="55632746"/>
<gene>
    <name evidence="3" type="ORF">BIS47_253</name>
</gene>
<sequence>MGNGPDWAAYRKGGNENPRAGFGSNRGGKLSYSNNRAEETLESVLSGTRIMAVPEMSLSLEAAQYFKIRSAVSPADGITPVATYLPYYDKYGKLTGFKKRDWTLQKEKTGHFSTVGAVKASSQFFGQHEASMGVGRKQINIVEGEGDVCAAWQAAYEMVKAMSTSPKASKGVKDWADSILKGIRHIQNDEDIGGLPTLPYVGLNCGTANAVDTFANNEKFIRSYEKVVLGFDNDEATALEKEKKIKKGKEATDDVASFLLSENIYVVRYPNERNDPDGFKDIRDMYDAGKVRELYAMFTKADDRYVPDKLIGLKDITIENLRKKKKDGVPLPGLPGLYNLTRGPRTGELWTLTGPSGGGKSTISRKIEYAIIDYLRDMSIPRLDGWTESEKVAIIRLEEDEEESVNSLYAEELKVDPKAFVADPEQFLTEEQHLEIHQRWIREDKIKIFDHFGSIPTDQLIQKLKQMVFLDGCKWIILDHLSMVISGLKSDNERRDLDNIMTELAAFCKKYDVFILSISHMKRKELQLPKDKDGNLLPFWYPVRKEDLRGSAALEQLSWVVLGVEPEELPDRSRGRVRIVVLKNRPHKKLGIADTMVMDDNGQFSDASGWEWEDGMFKLNGEVMLRPQSLIHQLSLETPVGKVNVPAPEYKPTIDLDRTPVPTLGPDDDTPFAPIGLQYAKHAIYVI</sequence>
<dbReference type="Pfam" id="PF03796">
    <property type="entry name" value="DnaB_C"/>
    <property type="match status" value="1"/>
</dbReference>
<organism evidence="3 4">
    <name type="scientific">Klebsiella phage vB_KpnM_BIS47</name>
    <dbReference type="NCBI Taxonomy" id="1907784"/>
    <lineage>
        <taxon>Viruses</taxon>
        <taxon>Duplodnaviria</taxon>
        <taxon>Heunggongvirae</taxon>
        <taxon>Uroviricota</taxon>
        <taxon>Caudoviricetes</taxon>
        <taxon>Vequintavirinae</taxon>
        <taxon>Mydovirus</taxon>
        <taxon>Mydovirus BIS47</taxon>
    </lineage>
</organism>
<dbReference type="RefSeq" id="YP_009832760.1">
    <property type="nucleotide sequence ID" value="NC_048656.1"/>
</dbReference>
<dbReference type="GO" id="GO:0003678">
    <property type="term" value="F:DNA helicase activity"/>
    <property type="evidence" value="ECO:0007669"/>
    <property type="project" value="InterPro"/>
</dbReference>
<name>A0A1V0E7B3_9CAUD</name>
<keyword evidence="4" id="KW-1185">Reference proteome</keyword>
<dbReference type="SUPFAM" id="SSF56731">
    <property type="entry name" value="DNA primase core"/>
    <property type="match status" value="2"/>
</dbReference>
<dbReference type="PROSITE" id="PS51199">
    <property type="entry name" value="SF4_HELICASE"/>
    <property type="match status" value="1"/>
</dbReference>
<dbReference type="GO" id="GO:0005524">
    <property type="term" value="F:ATP binding"/>
    <property type="evidence" value="ECO:0007669"/>
    <property type="project" value="InterPro"/>
</dbReference>
<dbReference type="EMBL" id="KY652726">
    <property type="protein sequence ID" value="ARB12757.1"/>
    <property type="molecule type" value="Genomic_DNA"/>
</dbReference>
<feature type="domain" description="SF4 helicase" evidence="2">
    <location>
        <begin position="323"/>
        <end position="611"/>
    </location>
</feature>
<evidence type="ECO:0000256" key="1">
    <source>
        <dbReference type="SAM" id="MobiDB-lite"/>
    </source>
</evidence>
<reference evidence="3 4" key="1">
    <citation type="submission" date="2017-02" db="EMBL/GenBank/DDBJ databases">
        <title>Genome sequencing and assembly of Klebsiella pneumoniae phages.</title>
        <authorList>
            <person name="Labudda L."/>
            <person name="Strapagiel D."/>
            <person name="Karczewska-Golec J."/>
            <person name="Golec P."/>
        </authorList>
    </citation>
    <scope>NUCLEOTIDE SEQUENCE [LARGE SCALE GENOMIC DNA]</scope>
</reference>
<dbReference type="KEGG" id="vg:55632746"/>
<dbReference type="GO" id="GO:0006260">
    <property type="term" value="P:DNA replication"/>
    <property type="evidence" value="ECO:0007669"/>
    <property type="project" value="InterPro"/>
</dbReference>
<accession>A0A1V0E7B3</accession>
<dbReference type="Gene3D" id="3.40.50.300">
    <property type="entry name" value="P-loop containing nucleotide triphosphate hydrolases"/>
    <property type="match status" value="1"/>
</dbReference>
<feature type="region of interest" description="Disordered" evidence="1">
    <location>
        <begin position="1"/>
        <end position="31"/>
    </location>
</feature>
<dbReference type="SUPFAM" id="SSF52540">
    <property type="entry name" value="P-loop containing nucleoside triphosphate hydrolases"/>
    <property type="match status" value="1"/>
</dbReference>
<protein>
    <recommendedName>
        <fullName evidence="2">SF4 helicase domain-containing protein</fullName>
    </recommendedName>
</protein>
<evidence type="ECO:0000313" key="3">
    <source>
        <dbReference type="EMBL" id="ARB12757.1"/>
    </source>
</evidence>
<dbReference type="InterPro" id="IPR007694">
    <property type="entry name" value="DNA_helicase_DnaB-like_C"/>
</dbReference>
<dbReference type="Gene3D" id="3.40.1360.10">
    <property type="match status" value="1"/>
</dbReference>
<evidence type="ECO:0000259" key="2">
    <source>
        <dbReference type="PROSITE" id="PS51199"/>
    </source>
</evidence>
<dbReference type="Proteomes" id="UP000221691">
    <property type="component" value="Segment"/>
</dbReference>